<keyword evidence="1" id="KW-0479">Metal-binding</keyword>
<gene>
    <name evidence="4" type="primary">LOC107763676</name>
</gene>
<reference evidence="4" key="1">
    <citation type="submission" date="2025-08" db="UniProtKB">
        <authorList>
            <consortium name="RefSeq"/>
        </authorList>
    </citation>
    <scope>IDENTIFICATION</scope>
</reference>
<keyword evidence="2" id="KW-0175">Coiled coil</keyword>
<dbReference type="PANTHER" id="PTHR34676:SF28">
    <property type="entry name" value="ZINC FINGER, CCHC-TYPE, RIBONUCLEASE H-LIKE DOMAIN, GAG-PRE-INTEGRASE DOMAIN PROTEIN-RELATED"/>
    <property type="match status" value="1"/>
</dbReference>
<dbReference type="RefSeq" id="XP_016437681.1">
    <property type="nucleotide sequence ID" value="XM_016582195.1"/>
</dbReference>
<dbReference type="SUPFAM" id="SSF57756">
    <property type="entry name" value="Retrovirus zinc finger-like domains"/>
    <property type="match status" value="1"/>
</dbReference>
<evidence type="ECO:0000259" key="3">
    <source>
        <dbReference type="PROSITE" id="PS50158"/>
    </source>
</evidence>
<dbReference type="Pfam" id="PF14223">
    <property type="entry name" value="Retrotran_gag_2"/>
    <property type="match status" value="1"/>
</dbReference>
<organism evidence="4">
    <name type="scientific">Nicotiana tabacum</name>
    <name type="common">Common tobacco</name>
    <dbReference type="NCBI Taxonomy" id="4097"/>
    <lineage>
        <taxon>Eukaryota</taxon>
        <taxon>Viridiplantae</taxon>
        <taxon>Streptophyta</taxon>
        <taxon>Embryophyta</taxon>
        <taxon>Tracheophyta</taxon>
        <taxon>Spermatophyta</taxon>
        <taxon>Magnoliopsida</taxon>
        <taxon>eudicotyledons</taxon>
        <taxon>Gunneridae</taxon>
        <taxon>Pentapetalae</taxon>
        <taxon>asterids</taxon>
        <taxon>lamiids</taxon>
        <taxon>Solanales</taxon>
        <taxon>Solanaceae</taxon>
        <taxon>Nicotianoideae</taxon>
        <taxon>Nicotianeae</taxon>
        <taxon>Nicotiana</taxon>
    </lineage>
</organism>
<name>A0A1S3XCN4_TOBAC</name>
<keyword evidence="1" id="KW-0862">Zinc</keyword>
<dbReference type="PaxDb" id="4097-A0A1S3XCN4"/>
<sequence length="375" mass="43506">MLLVVKNMKISSCETANELRDKLKVKYEGTNKVKETRINLLVREYKLFQMKDGESAEEMFSKFSKILGGLKSFGRTIKSGEQVRKILKSLPKIWRPKVIALECQDLDKMSYDELRGDLIAFEKTHLDRQIQQEKNKIVAFKATMAELEDEEQNEGGEQDENIVMLSQVVTSMMRRNMNRKRGKLNFRKGRTNNENDGRCYECGKYGHIQANCPDLKKKLSGTLQRKKSFGAWSDEEESDHEEISNMCFMALEDESNEESGECGFSGNRRINEKEDSEQLGLIVDEGTSEVRPLNCPNYYELQEFVDIVLANIERVLNELRKIQREKKEWSLKLEVCEIERDLLQEEVNELQLQLNGLQKSTSHSSIKSNQTIRHK</sequence>
<dbReference type="AlphaFoldDB" id="A0A1S3XCN4"/>
<evidence type="ECO:0000313" key="4">
    <source>
        <dbReference type="RefSeq" id="XP_016437681.1"/>
    </source>
</evidence>
<dbReference type="InterPro" id="IPR001878">
    <property type="entry name" value="Znf_CCHC"/>
</dbReference>
<dbReference type="OrthoDB" id="413361at2759"/>
<dbReference type="GO" id="GO:0008270">
    <property type="term" value="F:zinc ion binding"/>
    <property type="evidence" value="ECO:0007669"/>
    <property type="project" value="UniProtKB-KW"/>
</dbReference>
<feature type="domain" description="CCHC-type" evidence="3">
    <location>
        <begin position="198"/>
        <end position="214"/>
    </location>
</feature>
<dbReference type="SMART" id="SM00343">
    <property type="entry name" value="ZnF_C2HC"/>
    <property type="match status" value="1"/>
</dbReference>
<proteinExistence type="predicted"/>
<accession>A0A1S3XCN4</accession>
<dbReference type="KEGG" id="nta:107763676"/>
<dbReference type="PROSITE" id="PS50158">
    <property type="entry name" value="ZF_CCHC"/>
    <property type="match status" value="1"/>
</dbReference>
<dbReference type="PANTHER" id="PTHR34676">
    <property type="entry name" value="DUF4219 DOMAIN-CONTAINING PROTEIN-RELATED"/>
    <property type="match status" value="1"/>
</dbReference>
<protein>
    <recommendedName>
        <fullName evidence="3">CCHC-type domain-containing protein</fullName>
    </recommendedName>
</protein>
<dbReference type="InterPro" id="IPR036875">
    <property type="entry name" value="Znf_CCHC_sf"/>
</dbReference>
<evidence type="ECO:0000256" key="1">
    <source>
        <dbReference type="PROSITE-ProRule" id="PRU00047"/>
    </source>
</evidence>
<dbReference type="GO" id="GO:0003676">
    <property type="term" value="F:nucleic acid binding"/>
    <property type="evidence" value="ECO:0007669"/>
    <property type="project" value="InterPro"/>
</dbReference>
<feature type="coiled-coil region" evidence="2">
    <location>
        <begin position="305"/>
        <end position="360"/>
    </location>
</feature>
<keyword evidence="1" id="KW-0863">Zinc-finger</keyword>
<dbReference type="OMA" id="SACTIAQ"/>
<evidence type="ECO:0000256" key="2">
    <source>
        <dbReference type="SAM" id="Coils"/>
    </source>
</evidence>
<dbReference type="Gene3D" id="4.10.60.10">
    <property type="entry name" value="Zinc finger, CCHC-type"/>
    <property type="match status" value="1"/>
</dbReference>
<dbReference type="STRING" id="4097.A0A1S3XCN4"/>